<comment type="caution">
    <text evidence="12">The sequence shown here is derived from an EMBL/GenBank/DDBJ whole genome shotgun (WGS) entry which is preliminary data.</text>
</comment>
<feature type="transmembrane region" description="Helical" evidence="11">
    <location>
        <begin position="685"/>
        <end position="712"/>
    </location>
</feature>
<evidence type="ECO:0000313" key="13">
    <source>
        <dbReference type="Proteomes" id="UP001208570"/>
    </source>
</evidence>
<dbReference type="SUPFAM" id="SSF48403">
    <property type="entry name" value="Ankyrin repeat"/>
    <property type="match status" value="1"/>
</dbReference>
<dbReference type="SMART" id="SM00248">
    <property type="entry name" value="ANK"/>
    <property type="match status" value="4"/>
</dbReference>
<accession>A0AAD9MX45</accession>
<proteinExistence type="predicted"/>
<dbReference type="InterPro" id="IPR002110">
    <property type="entry name" value="Ankyrin_rpt"/>
</dbReference>
<keyword evidence="3" id="KW-1003">Cell membrane</keyword>
<evidence type="ECO:0000256" key="7">
    <source>
        <dbReference type="ARBA" id="ARBA00022837"/>
    </source>
</evidence>
<evidence type="ECO:0000256" key="4">
    <source>
        <dbReference type="ARBA" id="ARBA00022568"/>
    </source>
</evidence>
<keyword evidence="11" id="KW-0812">Transmembrane</keyword>
<evidence type="ECO:0000256" key="11">
    <source>
        <dbReference type="SAM" id="Phobius"/>
    </source>
</evidence>
<dbReference type="Gene3D" id="1.25.40.20">
    <property type="entry name" value="Ankyrin repeat-containing domain"/>
    <property type="match status" value="1"/>
</dbReference>
<evidence type="ECO:0000256" key="6">
    <source>
        <dbReference type="ARBA" id="ARBA00022737"/>
    </source>
</evidence>
<feature type="transmembrane region" description="Helical" evidence="11">
    <location>
        <begin position="636"/>
        <end position="657"/>
    </location>
</feature>
<evidence type="ECO:0008006" key="14">
    <source>
        <dbReference type="Google" id="ProtNLM"/>
    </source>
</evidence>
<keyword evidence="9" id="KW-0407">Ion channel</keyword>
<dbReference type="AlphaFoldDB" id="A0AAD9MX45"/>
<keyword evidence="2" id="KW-0813">Transport</keyword>
<keyword evidence="11" id="KW-0472">Membrane</keyword>
<gene>
    <name evidence="12" type="ORF">LSH36_471g04014</name>
</gene>
<evidence type="ECO:0000313" key="12">
    <source>
        <dbReference type="EMBL" id="KAK2149032.1"/>
    </source>
</evidence>
<keyword evidence="4" id="KW-0109">Calcium transport</keyword>
<keyword evidence="13" id="KW-1185">Reference proteome</keyword>
<dbReference type="GO" id="GO:0005886">
    <property type="term" value="C:plasma membrane"/>
    <property type="evidence" value="ECO:0007669"/>
    <property type="project" value="UniProtKB-SubCell"/>
</dbReference>
<dbReference type="PANTHER" id="PTHR10582">
    <property type="entry name" value="TRANSIENT RECEPTOR POTENTIAL ION CHANNEL PROTEIN"/>
    <property type="match status" value="1"/>
</dbReference>
<feature type="transmembrane region" description="Helical" evidence="11">
    <location>
        <begin position="868"/>
        <end position="891"/>
    </location>
</feature>
<feature type="region of interest" description="Disordered" evidence="10">
    <location>
        <begin position="166"/>
        <end position="267"/>
    </location>
</feature>
<dbReference type="EMBL" id="JAODUP010000471">
    <property type="protein sequence ID" value="KAK2149032.1"/>
    <property type="molecule type" value="Genomic_DNA"/>
</dbReference>
<name>A0AAD9MX45_9ANNE</name>
<dbReference type="PANTHER" id="PTHR10582:SF2">
    <property type="entry name" value="INACTIVE"/>
    <property type="match status" value="1"/>
</dbReference>
<reference evidence="12" key="1">
    <citation type="journal article" date="2023" name="Mol. Biol. Evol.">
        <title>Third-Generation Sequencing Reveals the Adaptive Role of the Epigenome in Three Deep-Sea Polychaetes.</title>
        <authorList>
            <person name="Perez M."/>
            <person name="Aroh O."/>
            <person name="Sun Y."/>
            <person name="Lan Y."/>
            <person name="Juniper S.K."/>
            <person name="Young C.R."/>
            <person name="Angers B."/>
            <person name="Qian P.Y."/>
        </authorList>
    </citation>
    <scope>NUCLEOTIDE SEQUENCE</scope>
    <source>
        <strain evidence="12">P08H-3</strain>
    </source>
</reference>
<evidence type="ECO:0000256" key="5">
    <source>
        <dbReference type="ARBA" id="ARBA00022673"/>
    </source>
</evidence>
<dbReference type="GO" id="GO:0098703">
    <property type="term" value="P:calcium ion import across plasma membrane"/>
    <property type="evidence" value="ECO:0007669"/>
    <property type="project" value="TreeGrafter"/>
</dbReference>
<keyword evidence="7" id="KW-0106">Calcium</keyword>
<evidence type="ECO:0000256" key="9">
    <source>
        <dbReference type="ARBA" id="ARBA00023303"/>
    </source>
</evidence>
<evidence type="ECO:0000256" key="2">
    <source>
        <dbReference type="ARBA" id="ARBA00022448"/>
    </source>
</evidence>
<dbReference type="InterPro" id="IPR036770">
    <property type="entry name" value="Ankyrin_rpt-contain_sf"/>
</dbReference>
<feature type="transmembrane region" description="Helical" evidence="11">
    <location>
        <begin position="806"/>
        <end position="830"/>
    </location>
</feature>
<dbReference type="InterPro" id="IPR024862">
    <property type="entry name" value="TRPV"/>
</dbReference>
<dbReference type="Proteomes" id="UP001208570">
    <property type="component" value="Unassembled WGS sequence"/>
</dbReference>
<evidence type="ECO:0000256" key="3">
    <source>
        <dbReference type="ARBA" id="ARBA00022475"/>
    </source>
</evidence>
<evidence type="ECO:0000256" key="1">
    <source>
        <dbReference type="ARBA" id="ARBA00004651"/>
    </source>
</evidence>
<sequence length="969" mass="109728">MAINSFPISAQSPADLNSSNMTSPSIFVTSGTKLKQIVSGLQRNRTFVRADDWAVDSDIFSLGSAFKDANLNVDEFFKNMPPIHSSGEIGPSQTVQSVITTSRGQDGTVTTIRRVKTPNIDAEEIQTLPMGLSKLGIAPAGVLGELPGFDTLQRNERQIRNENCISQYEGVTGSDDDDQAETPSKKTPKIEISEPADDACADAKREVESPSVVTTGDGSSASEFSSSDEMKTDRLLWPTDVNKRSGQNRTPQVRRQRGHDKGKMGMMARPVTLPGEEKKLPIVQQMVINFSRMLDSDRDQFADVLFRAVKLNGIAVVKILCQLVARKGLKLSSEQLRERESSATVLHVALLCNHELLASYLIDLDDKDLIMSVYTKPEYRKQTTLHVAIGNGNRRLVNRLLASLSRRDRKALINTLADGSYFVNSHPDGQLCLTAAAWVGNGDQLVDLAKHGANFAVANVSGDTLMHRLVWSSSAQPGKMDYELMVDKVLEAIWEWSKRRRYKASISDQKMLERRQRQVNTFHRLLNIQNDAGETPLSLAAQLNSDLLGYLMNLDGIYKIPQTKLGSISWVTYDVTEVTTLAHGRYNKFSVLHVLAHNSGKLSRHANLDEEAESSDLLDVEPISSLIQMKWSVYRWVYVFWMCLHIVFVVLFTYFTLDQYSAAMTPVYEEHGQSVHTITHFRINYYLGVFLTLPTVYIVLELIDWFGIYPYSILSMRNHNIVRRVLLRMKSEWVITGNGPYRFVCFTYSVLTITWYALYVSRVSCQDVALSMSLLLGWIFILFFTRGCRVTSRFSIMIQKMFFRDLMNFLAVYVVILAAFSISISGMSSFTQTSKSEFPSVMYQMLNIVTDLDQRVHGSFEKNDQRPMFAKILVVFYAIVAVVLLMNMLIAMMNTSYETVRITKCNLCRQQQLSIMLMIERRLFWWRWLSSKSETDVWFKVEDDAVFRAYLDVTTTAKIRGNNDSKAET</sequence>
<comment type="subcellular location">
    <subcellularLocation>
        <location evidence="1">Cell membrane</location>
        <topology evidence="1">Multi-pass membrane protein</topology>
    </subcellularLocation>
</comment>
<keyword evidence="11" id="KW-1133">Transmembrane helix</keyword>
<evidence type="ECO:0000256" key="10">
    <source>
        <dbReference type="SAM" id="MobiDB-lite"/>
    </source>
</evidence>
<protein>
    <recommendedName>
        <fullName evidence="14">Ion transport domain-containing protein</fullName>
    </recommendedName>
</protein>
<keyword evidence="6" id="KW-0677">Repeat</keyword>
<keyword evidence="5" id="KW-0107">Calcium channel</keyword>
<evidence type="ECO:0000256" key="8">
    <source>
        <dbReference type="ARBA" id="ARBA00023065"/>
    </source>
</evidence>
<organism evidence="12 13">
    <name type="scientific">Paralvinella palmiformis</name>
    <dbReference type="NCBI Taxonomy" id="53620"/>
    <lineage>
        <taxon>Eukaryota</taxon>
        <taxon>Metazoa</taxon>
        <taxon>Spiralia</taxon>
        <taxon>Lophotrochozoa</taxon>
        <taxon>Annelida</taxon>
        <taxon>Polychaeta</taxon>
        <taxon>Sedentaria</taxon>
        <taxon>Canalipalpata</taxon>
        <taxon>Terebellida</taxon>
        <taxon>Terebelliformia</taxon>
        <taxon>Alvinellidae</taxon>
        <taxon>Paralvinella</taxon>
    </lineage>
</organism>
<keyword evidence="8" id="KW-0406">Ion transport</keyword>
<feature type="transmembrane region" description="Helical" evidence="11">
    <location>
        <begin position="768"/>
        <end position="785"/>
    </location>
</feature>
<dbReference type="GO" id="GO:0005262">
    <property type="term" value="F:calcium channel activity"/>
    <property type="evidence" value="ECO:0007669"/>
    <property type="project" value="UniProtKB-KW"/>
</dbReference>